<evidence type="ECO:0000256" key="1">
    <source>
        <dbReference type="SAM" id="MobiDB-lite"/>
    </source>
</evidence>
<comment type="caution">
    <text evidence="4">The sequence shown here is derived from an EMBL/GenBank/DDBJ whole genome shotgun (WGS) entry which is preliminary data.</text>
</comment>
<evidence type="ECO:0000313" key="5">
    <source>
        <dbReference type="Proteomes" id="UP001498476"/>
    </source>
</evidence>
<protein>
    <submittedName>
        <fullName evidence="4">Uncharacterized protein</fullName>
    </submittedName>
</protein>
<keyword evidence="2" id="KW-1133">Transmembrane helix</keyword>
<reference evidence="4 5" key="1">
    <citation type="journal article" date="2025" name="Microbiol. Resour. Announc.">
        <title>Draft genome sequences for Neonectria magnoliae and Neonectria punicea, canker pathogens of Liriodendron tulipifera and Acer saccharum in West Virginia.</title>
        <authorList>
            <person name="Petronek H.M."/>
            <person name="Kasson M.T."/>
            <person name="Metheny A.M."/>
            <person name="Stauder C.M."/>
            <person name="Lovett B."/>
            <person name="Lynch S.C."/>
            <person name="Garnas J.R."/>
            <person name="Kasson L.R."/>
            <person name="Stajich J.E."/>
        </authorList>
    </citation>
    <scope>NUCLEOTIDE SEQUENCE [LARGE SCALE GENOMIC DNA]</scope>
    <source>
        <strain evidence="4 5">NRRL 64653</strain>
    </source>
</reference>
<keyword evidence="2" id="KW-0472">Membrane</keyword>
<feature type="compositionally biased region" description="Basic and acidic residues" evidence="1">
    <location>
        <begin position="336"/>
        <end position="349"/>
    </location>
</feature>
<evidence type="ECO:0000256" key="2">
    <source>
        <dbReference type="SAM" id="Phobius"/>
    </source>
</evidence>
<evidence type="ECO:0000256" key="3">
    <source>
        <dbReference type="SAM" id="SignalP"/>
    </source>
</evidence>
<keyword evidence="5" id="KW-1185">Reference proteome</keyword>
<proteinExistence type="predicted"/>
<feature type="region of interest" description="Disordered" evidence="1">
    <location>
        <begin position="323"/>
        <end position="387"/>
    </location>
</feature>
<dbReference type="Pfam" id="PF14610">
    <property type="entry name" value="Psg1"/>
    <property type="match status" value="1"/>
</dbReference>
<organism evidence="4 5">
    <name type="scientific">Neonectria punicea</name>
    <dbReference type="NCBI Taxonomy" id="979145"/>
    <lineage>
        <taxon>Eukaryota</taxon>
        <taxon>Fungi</taxon>
        <taxon>Dikarya</taxon>
        <taxon>Ascomycota</taxon>
        <taxon>Pezizomycotina</taxon>
        <taxon>Sordariomycetes</taxon>
        <taxon>Hypocreomycetidae</taxon>
        <taxon>Hypocreales</taxon>
        <taxon>Nectriaceae</taxon>
        <taxon>Neonectria</taxon>
    </lineage>
</organism>
<feature type="chain" id="PRO_5045987098" evidence="3">
    <location>
        <begin position="19"/>
        <end position="387"/>
    </location>
</feature>
<feature type="transmembrane region" description="Helical" evidence="2">
    <location>
        <begin position="267"/>
        <end position="288"/>
    </location>
</feature>
<name>A0ABR1GPH0_9HYPO</name>
<accession>A0ABR1GPH0</accession>
<dbReference type="EMBL" id="JAZAVJ010000230">
    <property type="protein sequence ID" value="KAK7403768.1"/>
    <property type="molecule type" value="Genomic_DNA"/>
</dbReference>
<feature type="signal peptide" evidence="3">
    <location>
        <begin position="1"/>
        <end position="18"/>
    </location>
</feature>
<keyword evidence="2" id="KW-0812">Transmembrane</keyword>
<sequence length="387" mass="42356">MHASTFLAALSVLASASASTLRYRAVEDLAAAIDKKAVEKRAAEAPAPAMEKRADQTAAWVQVDDEGQPAATNTPSMTVVDGTTSIENGAPHDITASVYTITAHAKVTTSTGEPPNPTATGKNGQGAFARCHNMDGEFAPFCDPSANSTLFVGSTYYVTWDPDYFNKTKDNTTATELFVRLDYLNETSGELSELHELDRVPAAWGYSPLKIESKYLKGYGDHNITLTLYSNANGSAMKTKSTAMWVHLSKVELPKNEDTPPIEGDTLIIALPTVFGALVLLIIGGCLWNRKTRRISLGNIMSRKRAGYTGRKQRRMFGRKDNGIQLDTRPAPMSPEYRDVPARPRRDSDSLGSLANSPVDPMFQQQGTTGGRNVFRDEVQRQDRERF</sequence>
<dbReference type="Proteomes" id="UP001498476">
    <property type="component" value="Unassembled WGS sequence"/>
</dbReference>
<gene>
    <name evidence="4" type="ORF">QQX98_010461</name>
</gene>
<dbReference type="InterPro" id="IPR028000">
    <property type="entry name" value="Pma1"/>
</dbReference>
<evidence type="ECO:0000313" key="4">
    <source>
        <dbReference type="EMBL" id="KAK7403768.1"/>
    </source>
</evidence>
<feature type="compositionally biased region" description="Basic and acidic residues" evidence="1">
    <location>
        <begin position="374"/>
        <end position="387"/>
    </location>
</feature>
<keyword evidence="3" id="KW-0732">Signal</keyword>